<protein>
    <submittedName>
        <fullName evidence="4">Dimethylhistidine N-methyltransferase</fullName>
    </submittedName>
</protein>
<keyword evidence="5" id="KW-1185">Reference proteome</keyword>
<evidence type="ECO:0000259" key="3">
    <source>
        <dbReference type="Pfam" id="PF10017"/>
    </source>
</evidence>
<dbReference type="RefSeq" id="WP_168039849.1">
    <property type="nucleotide sequence ID" value="NZ_JAATJH010000008.1"/>
</dbReference>
<feature type="domain" description="Histidine-specific methyltransferase SAM-dependent" evidence="3">
    <location>
        <begin position="9"/>
        <end position="316"/>
    </location>
</feature>
<dbReference type="PANTHER" id="PTHR43397:SF1">
    <property type="entry name" value="ERGOTHIONEINE BIOSYNTHESIS PROTEIN 1"/>
    <property type="match status" value="1"/>
</dbReference>
<dbReference type="InterPro" id="IPR029063">
    <property type="entry name" value="SAM-dependent_MTases_sf"/>
</dbReference>
<evidence type="ECO:0000313" key="4">
    <source>
        <dbReference type="EMBL" id="NJC28129.1"/>
    </source>
</evidence>
<reference evidence="4 5" key="1">
    <citation type="submission" date="2020-03" db="EMBL/GenBank/DDBJ databases">
        <title>Genomic Encyclopedia of Type Strains, Phase IV (KMG-IV): sequencing the most valuable type-strain genomes for metagenomic binning, comparative biology and taxonomic classification.</title>
        <authorList>
            <person name="Goeker M."/>
        </authorList>
    </citation>
    <scope>NUCLEOTIDE SEQUENCE [LARGE SCALE GENOMIC DNA]</scope>
    <source>
        <strain evidence="4 5">DSM 105096</strain>
    </source>
</reference>
<keyword evidence="1" id="KW-0489">Methyltransferase</keyword>
<sequence length="317" mass="36190">MSNLEQPIFAKEIISGLRARPKQLSSKWFYDERGDELFREIMAMPEYYLTDCEREIFQKCAPELHALLEGQPFDLIELGAGDGSKTQHLIEHFIAARAEFAYRPIDISAHAIDILGDLITRRWPLLPFLPVQGDYFAALDRIGSGRSGRRRLVLFPGANVGNFSPEDAAVFLQRVGKFMRPGDLLLTGFDLKKSPAKVLAAYNDQTGHTAAFNLNLLARINRELGADFDLKNWQHWETYDPISGAARSFIVAQGRQTVKIADLEETIEFEPFEAIGVEISQKYSRSEIKQLAEDSGFHFVKNFEDEKEWFLDSLWRR</sequence>
<dbReference type="PANTHER" id="PTHR43397">
    <property type="entry name" value="ERGOTHIONEINE BIOSYNTHESIS PROTEIN 1"/>
    <property type="match status" value="1"/>
</dbReference>
<dbReference type="Gene3D" id="3.40.50.150">
    <property type="entry name" value="Vaccinia Virus protein VP39"/>
    <property type="match status" value="1"/>
</dbReference>
<dbReference type="InterPro" id="IPR017804">
    <property type="entry name" value="MeTrfase_EgtD-like"/>
</dbReference>
<keyword evidence="2" id="KW-0808">Transferase</keyword>
<dbReference type="PIRSF" id="PIRSF018005">
    <property type="entry name" value="UCP018005"/>
    <property type="match status" value="1"/>
</dbReference>
<accession>A0ABX0XGU4</accession>
<dbReference type="EMBL" id="JAATJH010000008">
    <property type="protein sequence ID" value="NJC28129.1"/>
    <property type="molecule type" value="Genomic_DNA"/>
</dbReference>
<evidence type="ECO:0000256" key="2">
    <source>
        <dbReference type="ARBA" id="ARBA00022679"/>
    </source>
</evidence>
<dbReference type="InterPro" id="IPR051128">
    <property type="entry name" value="EgtD_Methyltrsf_superfamily"/>
</dbReference>
<dbReference type="Pfam" id="PF10017">
    <property type="entry name" value="Methyltransf_33"/>
    <property type="match status" value="1"/>
</dbReference>
<organism evidence="4 5">
    <name type="scientific">Neolewinella antarctica</name>
    <dbReference type="NCBI Taxonomy" id="442734"/>
    <lineage>
        <taxon>Bacteria</taxon>
        <taxon>Pseudomonadati</taxon>
        <taxon>Bacteroidota</taxon>
        <taxon>Saprospiria</taxon>
        <taxon>Saprospirales</taxon>
        <taxon>Lewinellaceae</taxon>
        <taxon>Neolewinella</taxon>
    </lineage>
</organism>
<evidence type="ECO:0000256" key="1">
    <source>
        <dbReference type="ARBA" id="ARBA00022603"/>
    </source>
</evidence>
<dbReference type="Proteomes" id="UP000770785">
    <property type="component" value="Unassembled WGS sequence"/>
</dbReference>
<dbReference type="InterPro" id="IPR019257">
    <property type="entry name" value="MeTrfase_dom"/>
</dbReference>
<evidence type="ECO:0000313" key="5">
    <source>
        <dbReference type="Proteomes" id="UP000770785"/>
    </source>
</evidence>
<proteinExistence type="predicted"/>
<dbReference type="SUPFAM" id="SSF53335">
    <property type="entry name" value="S-adenosyl-L-methionine-dependent methyltransferases"/>
    <property type="match status" value="1"/>
</dbReference>
<gene>
    <name evidence="4" type="ORF">GGR27_003648</name>
</gene>
<name>A0ABX0XGU4_9BACT</name>
<comment type="caution">
    <text evidence="4">The sequence shown here is derived from an EMBL/GenBank/DDBJ whole genome shotgun (WGS) entry which is preliminary data.</text>
</comment>